<dbReference type="PANTHER" id="PTHR43479">
    <property type="entry name" value="ACREF/ENVCD OPERON REPRESSOR-RELATED"/>
    <property type="match status" value="1"/>
</dbReference>
<dbReference type="RefSeq" id="WP_092275322.1">
    <property type="nucleotide sequence ID" value="NZ_FORT01000019.1"/>
</dbReference>
<evidence type="ECO:0000256" key="2">
    <source>
        <dbReference type="PROSITE-ProRule" id="PRU00335"/>
    </source>
</evidence>
<dbReference type="InterPro" id="IPR050624">
    <property type="entry name" value="HTH-type_Tx_Regulator"/>
</dbReference>
<evidence type="ECO:0000313" key="5">
    <source>
        <dbReference type="Proteomes" id="UP000198915"/>
    </source>
</evidence>
<dbReference type="PROSITE" id="PS50977">
    <property type="entry name" value="HTH_TETR_2"/>
    <property type="match status" value="1"/>
</dbReference>
<dbReference type="Pfam" id="PF00440">
    <property type="entry name" value="TetR_N"/>
    <property type="match status" value="1"/>
</dbReference>
<reference evidence="5" key="1">
    <citation type="submission" date="2016-10" db="EMBL/GenBank/DDBJ databases">
        <authorList>
            <person name="Varghese N."/>
            <person name="Submissions S."/>
        </authorList>
    </citation>
    <scope>NUCLEOTIDE SEQUENCE [LARGE SCALE GENOMIC DNA]</scope>
    <source>
        <strain evidence="5">OK042</strain>
    </source>
</reference>
<dbReference type="InterPro" id="IPR001647">
    <property type="entry name" value="HTH_TetR"/>
</dbReference>
<dbReference type="SUPFAM" id="SSF46689">
    <property type="entry name" value="Homeodomain-like"/>
    <property type="match status" value="1"/>
</dbReference>
<dbReference type="GO" id="GO:0003677">
    <property type="term" value="F:DNA binding"/>
    <property type="evidence" value="ECO:0007669"/>
    <property type="project" value="UniProtKB-UniRule"/>
</dbReference>
<proteinExistence type="predicted"/>
<dbReference type="InterPro" id="IPR009057">
    <property type="entry name" value="Homeodomain-like_sf"/>
</dbReference>
<dbReference type="EMBL" id="FORT01000019">
    <property type="protein sequence ID" value="SFK76773.1"/>
    <property type="molecule type" value="Genomic_DNA"/>
</dbReference>
<dbReference type="PANTHER" id="PTHR43479:SF11">
    <property type="entry name" value="ACREF_ENVCD OPERON REPRESSOR-RELATED"/>
    <property type="match status" value="1"/>
</dbReference>
<feature type="domain" description="HTH tetR-type" evidence="3">
    <location>
        <begin position="9"/>
        <end position="69"/>
    </location>
</feature>
<dbReference type="STRING" id="1884381.SAMN05518846_11995"/>
<evidence type="ECO:0000313" key="4">
    <source>
        <dbReference type="EMBL" id="SFK76773.1"/>
    </source>
</evidence>
<accession>A0A1I4C7K3</accession>
<dbReference type="AlphaFoldDB" id="A0A1I4C7K3"/>
<name>A0A1I4C7K3_9BACL</name>
<organism evidence="4 5">
    <name type="scientific">Brevibacillus centrosporus</name>
    <dbReference type="NCBI Taxonomy" id="54910"/>
    <lineage>
        <taxon>Bacteria</taxon>
        <taxon>Bacillati</taxon>
        <taxon>Bacillota</taxon>
        <taxon>Bacilli</taxon>
        <taxon>Bacillales</taxon>
        <taxon>Paenibacillaceae</taxon>
        <taxon>Brevibacillus</taxon>
    </lineage>
</organism>
<evidence type="ECO:0000259" key="3">
    <source>
        <dbReference type="PROSITE" id="PS50977"/>
    </source>
</evidence>
<dbReference type="Gene3D" id="1.10.357.10">
    <property type="entry name" value="Tetracycline Repressor, domain 2"/>
    <property type="match status" value="1"/>
</dbReference>
<evidence type="ECO:0000256" key="1">
    <source>
        <dbReference type="ARBA" id="ARBA00023125"/>
    </source>
</evidence>
<keyword evidence="1 2" id="KW-0238">DNA-binding</keyword>
<keyword evidence="5" id="KW-1185">Reference proteome</keyword>
<dbReference type="Proteomes" id="UP000198915">
    <property type="component" value="Unassembled WGS sequence"/>
</dbReference>
<gene>
    <name evidence="4" type="ORF">SAMN05518846_11995</name>
</gene>
<protein>
    <submittedName>
        <fullName evidence="4">Transcriptional regulator, TetR family</fullName>
    </submittedName>
</protein>
<feature type="DNA-binding region" description="H-T-H motif" evidence="2">
    <location>
        <begin position="32"/>
        <end position="51"/>
    </location>
</feature>
<sequence length="187" mass="22111">MVTLPTRSQQSREWIILALLQLMESTPYSQLSITEIARKAGLARQTFYRNYQDKDDILFDYLCQLYAELWLKVDEPNVLDENMFISLFRMWKEHAPVSLVTNINNRDRKIRQIIFRSLEYVISELVQPDSEAKKPFPLEGLDYYAQRSLSSTLHVLLTEWTLREFRETPEEIGRLAFQLTSSMRALL</sequence>